<evidence type="ECO:0000256" key="1">
    <source>
        <dbReference type="SAM" id="MobiDB-lite"/>
    </source>
</evidence>
<evidence type="ECO:0000313" key="4">
    <source>
        <dbReference type="Proteomes" id="UP001153076"/>
    </source>
</evidence>
<comment type="caution">
    <text evidence="3">The sequence shown here is derived from an EMBL/GenBank/DDBJ whole genome shotgun (WGS) entry which is preliminary data.</text>
</comment>
<dbReference type="InterPro" id="IPR058981">
    <property type="entry name" value="MGRN1/RNF157-like_N"/>
</dbReference>
<feature type="compositionally biased region" description="Basic residues" evidence="1">
    <location>
        <begin position="14"/>
        <end position="24"/>
    </location>
</feature>
<evidence type="ECO:0000313" key="3">
    <source>
        <dbReference type="EMBL" id="KAJ8451992.1"/>
    </source>
</evidence>
<feature type="compositionally biased region" description="Low complexity" evidence="1">
    <location>
        <begin position="61"/>
        <end position="99"/>
    </location>
</feature>
<accession>A0A9Q1QRL7</accession>
<reference evidence="3" key="1">
    <citation type="submission" date="2022-04" db="EMBL/GenBank/DDBJ databases">
        <title>Carnegiea gigantea Genome sequencing and assembly v2.</title>
        <authorList>
            <person name="Copetti D."/>
            <person name="Sanderson M.J."/>
            <person name="Burquez A."/>
            <person name="Wojciechowski M.F."/>
        </authorList>
    </citation>
    <scope>NUCLEOTIDE SEQUENCE</scope>
    <source>
        <strain evidence="3">SGP5-SGP5p</strain>
        <tissue evidence="3">Aerial part</tissue>
    </source>
</reference>
<feature type="compositionally biased region" description="Pro residues" evidence="1">
    <location>
        <begin position="25"/>
        <end position="38"/>
    </location>
</feature>
<sequence length="280" mass="31009">MGSSFSSESGPNRNTHHHYHRPHHPPPYYPAAPPPQPPYFHHTSSPQPPLPPPNTNYGYASSNPYHNSPTTTTTTTAPPPNNYYGYASSNPYPNPYPTTTTQYNYNYPPPIPSNQYNPGWQNSFNYPNPLMGRPNYAYSYGGHGNGWPPMGPPMNAGPPPLYVDHQNAKVVKNDVNVHKGTIKLEIDENYPDHHLVSFVFDARFDGSNFSSNSSRQAEISRRKFQREGVGCVWVAGQQGLSLLCLRSQPSLSLTEGPQASNCQAQVCRDLGFPDMHSIGG</sequence>
<dbReference type="OrthoDB" id="1742245at2759"/>
<dbReference type="AlphaFoldDB" id="A0A9Q1QRL7"/>
<protein>
    <recommendedName>
        <fullName evidence="2">MGRN1/RNF157-like N-terminal domain-containing protein</fullName>
    </recommendedName>
</protein>
<feature type="compositionally biased region" description="Polar residues" evidence="1">
    <location>
        <begin position="1"/>
        <end position="13"/>
    </location>
</feature>
<gene>
    <name evidence="3" type="ORF">Cgig2_016573</name>
</gene>
<dbReference type="Pfam" id="PF26192">
    <property type="entry name" value="RNF157-like_N"/>
    <property type="match status" value="1"/>
</dbReference>
<feature type="region of interest" description="Disordered" evidence="1">
    <location>
        <begin position="1"/>
        <end position="99"/>
    </location>
</feature>
<proteinExistence type="predicted"/>
<feature type="domain" description="MGRN1/RNF157-like N-terminal" evidence="2">
    <location>
        <begin position="175"/>
        <end position="207"/>
    </location>
</feature>
<dbReference type="EMBL" id="JAKOGI010000006">
    <property type="protein sequence ID" value="KAJ8451992.1"/>
    <property type="molecule type" value="Genomic_DNA"/>
</dbReference>
<keyword evidence="4" id="KW-1185">Reference proteome</keyword>
<name>A0A9Q1QRL7_9CARY</name>
<dbReference type="Proteomes" id="UP001153076">
    <property type="component" value="Unassembled WGS sequence"/>
</dbReference>
<evidence type="ECO:0000259" key="2">
    <source>
        <dbReference type="Pfam" id="PF26192"/>
    </source>
</evidence>
<organism evidence="3 4">
    <name type="scientific">Carnegiea gigantea</name>
    <dbReference type="NCBI Taxonomy" id="171969"/>
    <lineage>
        <taxon>Eukaryota</taxon>
        <taxon>Viridiplantae</taxon>
        <taxon>Streptophyta</taxon>
        <taxon>Embryophyta</taxon>
        <taxon>Tracheophyta</taxon>
        <taxon>Spermatophyta</taxon>
        <taxon>Magnoliopsida</taxon>
        <taxon>eudicotyledons</taxon>
        <taxon>Gunneridae</taxon>
        <taxon>Pentapetalae</taxon>
        <taxon>Caryophyllales</taxon>
        <taxon>Cactineae</taxon>
        <taxon>Cactaceae</taxon>
        <taxon>Cactoideae</taxon>
        <taxon>Echinocereeae</taxon>
        <taxon>Carnegiea</taxon>
    </lineage>
</organism>